<accession>A0A5B8V608</accession>
<keyword evidence="3" id="KW-1185">Reference proteome</keyword>
<keyword evidence="1" id="KW-0472">Membrane</keyword>
<protein>
    <submittedName>
        <fullName evidence="2">Uncharacterized protein</fullName>
    </submittedName>
</protein>
<evidence type="ECO:0000313" key="3">
    <source>
        <dbReference type="Proteomes" id="UP000321533"/>
    </source>
</evidence>
<dbReference type="EMBL" id="CP042435">
    <property type="protein sequence ID" value="QEC66273.1"/>
    <property type="molecule type" value="Genomic_DNA"/>
</dbReference>
<feature type="transmembrane region" description="Helical" evidence="1">
    <location>
        <begin position="30"/>
        <end position="50"/>
    </location>
</feature>
<keyword evidence="1" id="KW-0812">Transmembrane</keyword>
<organism evidence="2 3">
    <name type="scientific">Panacibacter ginsenosidivorans</name>
    <dbReference type="NCBI Taxonomy" id="1813871"/>
    <lineage>
        <taxon>Bacteria</taxon>
        <taxon>Pseudomonadati</taxon>
        <taxon>Bacteroidota</taxon>
        <taxon>Chitinophagia</taxon>
        <taxon>Chitinophagales</taxon>
        <taxon>Chitinophagaceae</taxon>
        <taxon>Panacibacter</taxon>
    </lineage>
</organism>
<feature type="transmembrane region" description="Helical" evidence="1">
    <location>
        <begin position="7"/>
        <end position="24"/>
    </location>
</feature>
<name>A0A5B8V608_9BACT</name>
<dbReference type="Proteomes" id="UP000321533">
    <property type="component" value="Chromosome"/>
</dbReference>
<evidence type="ECO:0000313" key="2">
    <source>
        <dbReference type="EMBL" id="QEC66273.1"/>
    </source>
</evidence>
<dbReference type="AlphaFoldDB" id="A0A5B8V608"/>
<dbReference type="OrthoDB" id="964187at2"/>
<evidence type="ECO:0000256" key="1">
    <source>
        <dbReference type="SAM" id="Phobius"/>
    </source>
</evidence>
<dbReference type="RefSeq" id="WP_147188073.1">
    <property type="nucleotide sequence ID" value="NZ_CP042435.1"/>
</dbReference>
<proteinExistence type="predicted"/>
<sequence length="78" mass="9577">MKRFQWIVLTVTLYAIFFQVTPFTGISETVIWFMFFLSPFLVIWMGYNIMKHGKPSQHSFDEYFYDDWDYQRNGKEEL</sequence>
<reference evidence="2 3" key="1">
    <citation type="journal article" date="2016" name="Int. J. Syst. Evol. Microbiol.">
        <title>Panacibacter ginsenosidivorans gen. nov., sp. nov., with ginsenoside converting activity isolated from soil of a ginseng field.</title>
        <authorList>
            <person name="Siddiqi M.Z."/>
            <person name="Muhammad Shafi S."/>
            <person name="Choi K.D."/>
            <person name="Im W.T."/>
        </authorList>
    </citation>
    <scope>NUCLEOTIDE SEQUENCE [LARGE SCALE GENOMIC DNA]</scope>
    <source>
        <strain evidence="2 3">Gsoil1550</strain>
    </source>
</reference>
<gene>
    <name evidence="2" type="ORF">FRZ67_02725</name>
</gene>
<dbReference type="KEGG" id="pgin:FRZ67_02725"/>
<keyword evidence="1" id="KW-1133">Transmembrane helix</keyword>